<comment type="caution">
    <text evidence="2">The sequence shown here is derived from an EMBL/GenBank/DDBJ whole genome shotgun (WGS) entry which is preliminary data.</text>
</comment>
<feature type="region of interest" description="Disordered" evidence="1">
    <location>
        <begin position="58"/>
        <end position="85"/>
    </location>
</feature>
<evidence type="ECO:0000313" key="2">
    <source>
        <dbReference type="EMBL" id="PNG25539.1"/>
    </source>
</evidence>
<dbReference type="Proteomes" id="UP000236286">
    <property type="component" value="Unassembled WGS sequence"/>
</dbReference>
<protein>
    <submittedName>
        <fullName evidence="2">Uncharacterized protein</fullName>
    </submittedName>
</protein>
<evidence type="ECO:0000313" key="3">
    <source>
        <dbReference type="Proteomes" id="UP000236286"/>
    </source>
</evidence>
<sequence>MTLHDVLGLFAYWRDYPPTHEILKSVYGVERRPETESRKPGYDPSGIGSLIARFPDGFVPAGEGRRHPGGGPTLGEQDYRAATQP</sequence>
<gene>
    <name evidence="2" type="ORF">CR492_13430</name>
</gene>
<dbReference type="OrthoDB" id="8453536at2"/>
<name>A0A2J7TFK7_METSI</name>
<dbReference type="AlphaFoldDB" id="A0A2J7TFK7"/>
<reference evidence="2 3" key="1">
    <citation type="submission" date="2017-10" db="EMBL/GenBank/DDBJ databases">
        <title>Genome announcement of Methylocella silvestris TVC from permafrost.</title>
        <authorList>
            <person name="Wang J."/>
            <person name="Geng K."/>
            <person name="Ul-Haque F."/>
            <person name="Crombie A.T."/>
            <person name="Street L.E."/>
            <person name="Wookey P.A."/>
            <person name="Murrell J.C."/>
            <person name="Pratscher J."/>
        </authorList>
    </citation>
    <scope>NUCLEOTIDE SEQUENCE [LARGE SCALE GENOMIC DNA]</scope>
    <source>
        <strain evidence="2 3">TVC</strain>
    </source>
</reference>
<evidence type="ECO:0000256" key="1">
    <source>
        <dbReference type="SAM" id="MobiDB-lite"/>
    </source>
</evidence>
<proteinExistence type="predicted"/>
<dbReference type="EMBL" id="PDZR01000015">
    <property type="protein sequence ID" value="PNG25539.1"/>
    <property type="molecule type" value="Genomic_DNA"/>
</dbReference>
<organism evidence="2 3">
    <name type="scientific">Methylocella silvestris</name>
    <dbReference type="NCBI Taxonomy" id="199596"/>
    <lineage>
        <taxon>Bacteria</taxon>
        <taxon>Pseudomonadati</taxon>
        <taxon>Pseudomonadota</taxon>
        <taxon>Alphaproteobacteria</taxon>
        <taxon>Hyphomicrobiales</taxon>
        <taxon>Beijerinckiaceae</taxon>
        <taxon>Methylocella</taxon>
    </lineage>
</organism>
<accession>A0A2J7TFK7</accession>